<feature type="compositionally biased region" description="Basic and acidic residues" evidence="5">
    <location>
        <begin position="143"/>
        <end position="166"/>
    </location>
</feature>
<proteinExistence type="predicted"/>
<keyword evidence="10" id="KW-0645">Protease</keyword>
<comment type="caution">
    <text evidence="10">The sequence shown here is derived from an EMBL/GenBank/DDBJ whole genome shotgun (WGS) entry which is preliminary data.</text>
</comment>
<dbReference type="EMBL" id="LDXT01000041">
    <property type="protein sequence ID" value="KRT56564.1"/>
    <property type="molecule type" value="Genomic_DNA"/>
</dbReference>
<dbReference type="Gene3D" id="3.90.226.10">
    <property type="entry name" value="2-enoyl-CoA Hydratase, Chain A, domain 1"/>
    <property type="match status" value="1"/>
</dbReference>
<evidence type="ECO:0000313" key="13">
    <source>
        <dbReference type="Proteomes" id="UP000051634"/>
    </source>
</evidence>
<keyword evidence="4 6" id="KW-0472">Membrane</keyword>
<dbReference type="Proteomes" id="UP000051634">
    <property type="component" value="Unassembled WGS sequence"/>
</dbReference>
<dbReference type="FunFam" id="3.90.226.10:FF:000089">
    <property type="entry name" value="Membrane-bound serine protease"/>
    <property type="match status" value="1"/>
</dbReference>
<evidence type="ECO:0000256" key="4">
    <source>
        <dbReference type="ARBA" id="ARBA00023136"/>
    </source>
</evidence>
<dbReference type="GO" id="GO:0016020">
    <property type="term" value="C:membrane"/>
    <property type="evidence" value="ECO:0007669"/>
    <property type="project" value="UniProtKB-SubCell"/>
</dbReference>
<evidence type="ECO:0000313" key="10">
    <source>
        <dbReference type="EMBL" id="KRT56564.1"/>
    </source>
</evidence>
<evidence type="ECO:0000256" key="6">
    <source>
        <dbReference type="SAM" id="Phobius"/>
    </source>
</evidence>
<evidence type="ECO:0000259" key="9">
    <source>
        <dbReference type="Pfam" id="PF25145"/>
    </source>
</evidence>
<dbReference type="SUPFAM" id="SSF52096">
    <property type="entry name" value="ClpP/crotonase"/>
    <property type="match status" value="1"/>
</dbReference>
<dbReference type="InterPro" id="IPR056739">
    <property type="entry name" value="NfeD_membrane"/>
</dbReference>
<feature type="domain" description="NfeD integral membrane" evidence="8">
    <location>
        <begin position="275"/>
        <end position="392"/>
    </location>
</feature>
<sequence>MARLTRIFFVIPLLIVAAFMGPAVCADRLDGNIIQLTIEDAIGPATDDYIERELESANEQKAELVVIRIDTPGGLDTAMRGIVKNITNSSVPVVSYVAPTGARAASAGTFILYASHIAAMAPGTNLGAATPVQIGGFPQPTAPDKKGVKNRENNRDKEKDRNDKPETIASDDAMKNKAINDAVAYIRGLAELHGRNQDWAEKAVREAASLPASDALKLNVIDIIATSMADLLKQVEGREVKVQGEKRTLHTTGRVVQKIEPDWRSRLLSVITNPNIAYILMLIGIYGLIFELSNPGAIVPGTIGAISLLLALYSFQMLPINYAGMALILLGVALMVGEAFEPSFGVLGIGGVISFVFGSIILLDTGIPGFGIDISVIITFAATSAMIFIFIIGMAIKARRRPVVSGLEELTGGTAIVVTDFEHKGTVSIHSENWNAISNVPLHEGQWAKVIGVKGLTLEVEPLDKTTEESEP</sequence>
<dbReference type="InterPro" id="IPR012340">
    <property type="entry name" value="NA-bd_OB-fold"/>
</dbReference>
<name>A0A0T5Z0Z2_9GAMM</name>
<dbReference type="PATRIC" id="fig|54398.3.peg.3141"/>
<evidence type="ECO:0000256" key="5">
    <source>
        <dbReference type="SAM" id="MobiDB-lite"/>
    </source>
</evidence>
<dbReference type="CDD" id="cd07020">
    <property type="entry name" value="Clp_protease_NfeD_1"/>
    <property type="match status" value="1"/>
</dbReference>
<dbReference type="OrthoDB" id="5289056at2"/>
<dbReference type="GO" id="GO:0006508">
    <property type="term" value="P:proteolysis"/>
    <property type="evidence" value="ECO:0007669"/>
    <property type="project" value="UniProtKB-KW"/>
</dbReference>
<protein>
    <submittedName>
        <fullName evidence="10">Membrane-bound serine protease (ClpP class)</fullName>
    </submittedName>
</protein>
<dbReference type="InterPro" id="IPR056738">
    <property type="entry name" value="NfeD1b_N"/>
</dbReference>
<evidence type="ECO:0000313" key="11">
    <source>
        <dbReference type="EMBL" id="KRT58458.1"/>
    </source>
</evidence>
<keyword evidence="2 6" id="KW-0812">Transmembrane</keyword>
<dbReference type="PANTHER" id="PTHR33507">
    <property type="entry name" value="INNER MEMBRANE PROTEIN YBBJ"/>
    <property type="match status" value="1"/>
</dbReference>
<gene>
    <name evidence="10" type="ORF">Ga0074115_1564</name>
    <name evidence="11" type="ORF">Ga0076813_13517</name>
</gene>
<evidence type="ECO:0000256" key="2">
    <source>
        <dbReference type="ARBA" id="ARBA00022692"/>
    </source>
</evidence>
<feature type="transmembrane region" description="Helical" evidence="6">
    <location>
        <begin position="344"/>
        <end position="362"/>
    </location>
</feature>
<comment type="subcellular location">
    <subcellularLocation>
        <location evidence="1">Membrane</location>
        <topology evidence="1">Multi-pass membrane protein</topology>
    </subcellularLocation>
</comment>
<dbReference type="Pfam" id="PF24961">
    <property type="entry name" value="NfeD_membrane"/>
    <property type="match status" value="1"/>
</dbReference>
<evidence type="ECO:0000259" key="7">
    <source>
        <dbReference type="Pfam" id="PF01957"/>
    </source>
</evidence>
<feature type="transmembrane region" description="Helical" evidence="6">
    <location>
        <begin position="320"/>
        <end position="337"/>
    </location>
</feature>
<organism evidence="10 13">
    <name type="scientific">endosymbiont of Ridgeia piscesae</name>
    <dbReference type="NCBI Taxonomy" id="54398"/>
    <lineage>
        <taxon>Bacteria</taxon>
        <taxon>Pseudomonadati</taxon>
        <taxon>Pseudomonadota</taxon>
        <taxon>Gammaproteobacteria</taxon>
        <taxon>sulfur-oxidizing symbionts</taxon>
    </lineage>
</organism>
<accession>A0A0T5Z0Z2</accession>
<dbReference type="InterPro" id="IPR052165">
    <property type="entry name" value="Membrane_assoc_protease"/>
</dbReference>
<dbReference type="Pfam" id="PF25145">
    <property type="entry name" value="NfeD1b_N"/>
    <property type="match status" value="1"/>
</dbReference>
<dbReference type="Proteomes" id="UP000051276">
    <property type="component" value="Unassembled WGS sequence"/>
</dbReference>
<evidence type="ECO:0000256" key="1">
    <source>
        <dbReference type="ARBA" id="ARBA00004141"/>
    </source>
</evidence>
<dbReference type="InterPro" id="IPR029045">
    <property type="entry name" value="ClpP/crotonase-like_dom_sf"/>
</dbReference>
<keyword evidence="13" id="KW-1185">Reference proteome</keyword>
<evidence type="ECO:0000256" key="3">
    <source>
        <dbReference type="ARBA" id="ARBA00022989"/>
    </source>
</evidence>
<dbReference type="Pfam" id="PF01957">
    <property type="entry name" value="NfeD"/>
    <property type="match status" value="1"/>
</dbReference>
<dbReference type="AlphaFoldDB" id="A0A0T5Z0Z2"/>
<dbReference type="GO" id="GO:0008233">
    <property type="term" value="F:peptidase activity"/>
    <property type="evidence" value="ECO:0007669"/>
    <property type="project" value="UniProtKB-KW"/>
</dbReference>
<evidence type="ECO:0000259" key="8">
    <source>
        <dbReference type="Pfam" id="PF24961"/>
    </source>
</evidence>
<dbReference type="RefSeq" id="WP_057956993.1">
    <property type="nucleotide sequence ID" value="NZ_KQ556980.1"/>
</dbReference>
<feature type="transmembrane region" description="Helical" evidence="6">
    <location>
        <begin position="296"/>
        <end position="314"/>
    </location>
</feature>
<feature type="transmembrane region" description="Helical" evidence="6">
    <location>
        <begin position="374"/>
        <end position="396"/>
    </location>
</feature>
<feature type="transmembrane region" description="Helical" evidence="6">
    <location>
        <begin position="267"/>
        <end position="289"/>
    </location>
</feature>
<keyword evidence="10" id="KW-0378">Hydrolase</keyword>
<feature type="domain" description="NfeD1b N-terminal" evidence="9">
    <location>
        <begin position="36"/>
        <end position="136"/>
    </location>
</feature>
<reference evidence="12 13" key="1">
    <citation type="submission" date="2015-11" db="EMBL/GenBank/DDBJ databases">
        <title>The genome of Candidatus Endoriftia persephone in Ridgeia piscesae and population structure of the North Eastern Pacific vestimentiferan symbionts.</title>
        <authorList>
            <person name="Perez M."/>
            <person name="Juniper K.S."/>
        </authorList>
    </citation>
    <scope>NUCLEOTIDE SEQUENCE [LARGE SCALE GENOMIC DNA]</scope>
    <source>
        <strain evidence="11">Ind10</strain>
        <strain evidence="10">Ind11</strain>
    </source>
</reference>
<evidence type="ECO:0000313" key="12">
    <source>
        <dbReference type="Proteomes" id="UP000051276"/>
    </source>
</evidence>
<dbReference type="SUPFAM" id="SSF141322">
    <property type="entry name" value="NfeD domain-like"/>
    <property type="match status" value="1"/>
</dbReference>
<dbReference type="EMBL" id="LMXI01000343">
    <property type="protein sequence ID" value="KRT58458.1"/>
    <property type="molecule type" value="Genomic_DNA"/>
</dbReference>
<dbReference type="STRING" id="54398.Ga0074115_1564"/>
<keyword evidence="3 6" id="KW-1133">Transmembrane helix</keyword>
<feature type="domain" description="NfeD-like C-terminal" evidence="7">
    <location>
        <begin position="408"/>
        <end position="462"/>
    </location>
</feature>
<dbReference type="InterPro" id="IPR002810">
    <property type="entry name" value="NfeD-like_C"/>
</dbReference>
<dbReference type="PANTHER" id="PTHR33507:SF4">
    <property type="entry name" value="NODULATION COMPETITIVENESS PROTEIN NFED"/>
    <property type="match status" value="1"/>
</dbReference>
<feature type="region of interest" description="Disordered" evidence="5">
    <location>
        <begin position="131"/>
        <end position="172"/>
    </location>
</feature>
<dbReference type="Gene3D" id="2.40.50.140">
    <property type="entry name" value="Nucleic acid-binding proteins"/>
    <property type="match status" value="1"/>
</dbReference>